<dbReference type="InterPro" id="IPR011990">
    <property type="entry name" value="TPR-like_helical_dom_sf"/>
</dbReference>
<comment type="subcellular location">
    <subcellularLocation>
        <location evidence="2">Membrane</location>
        <topology evidence="2">Multi-pass membrane protein</topology>
    </subcellularLocation>
</comment>
<evidence type="ECO:0000256" key="8">
    <source>
        <dbReference type="ARBA" id="ARBA00022989"/>
    </source>
</evidence>
<evidence type="ECO:0000256" key="10">
    <source>
        <dbReference type="ARBA" id="ARBA00023136"/>
    </source>
</evidence>
<feature type="transmembrane region" description="Helical" evidence="11">
    <location>
        <begin position="174"/>
        <end position="195"/>
    </location>
</feature>
<evidence type="ECO:0000256" key="6">
    <source>
        <dbReference type="ARBA" id="ARBA00022723"/>
    </source>
</evidence>
<keyword evidence="9" id="KW-0408">Iron</keyword>
<keyword evidence="3" id="KW-0813">Transport</keyword>
<keyword evidence="4" id="KW-0349">Heme</keyword>
<dbReference type="EMBL" id="OU015566">
    <property type="protein sequence ID" value="CAG5107289.1"/>
    <property type="molecule type" value="Genomic_DNA"/>
</dbReference>
<keyword evidence="10 11" id="KW-0472">Membrane</keyword>
<evidence type="ECO:0000256" key="9">
    <source>
        <dbReference type="ARBA" id="ARBA00023004"/>
    </source>
</evidence>
<organism evidence="13 14">
    <name type="scientific">Oikopleura dioica</name>
    <name type="common">Tunicate</name>
    <dbReference type="NCBI Taxonomy" id="34765"/>
    <lineage>
        <taxon>Eukaryota</taxon>
        <taxon>Metazoa</taxon>
        <taxon>Chordata</taxon>
        <taxon>Tunicata</taxon>
        <taxon>Appendicularia</taxon>
        <taxon>Copelata</taxon>
        <taxon>Oikopleuridae</taxon>
        <taxon>Oikopleura</taxon>
    </lineage>
</organism>
<name>A0ABN7T2Q9_OIKDI</name>
<keyword evidence="6" id="KW-0479">Metal-binding</keyword>
<dbReference type="InterPro" id="IPR006593">
    <property type="entry name" value="Cyt_b561/ferric_Rdtase_TM"/>
</dbReference>
<dbReference type="Gene3D" id="1.25.40.10">
    <property type="entry name" value="Tetratricopeptide repeat domain"/>
    <property type="match status" value="1"/>
</dbReference>
<evidence type="ECO:0000256" key="7">
    <source>
        <dbReference type="ARBA" id="ARBA00022982"/>
    </source>
</evidence>
<dbReference type="Gene3D" id="1.20.120.1770">
    <property type="match status" value="1"/>
</dbReference>
<feature type="domain" description="Cytochrome b561" evidence="12">
    <location>
        <begin position="112"/>
        <end position="308"/>
    </location>
</feature>
<evidence type="ECO:0000259" key="12">
    <source>
        <dbReference type="PROSITE" id="PS50939"/>
    </source>
</evidence>
<evidence type="ECO:0000313" key="14">
    <source>
        <dbReference type="Proteomes" id="UP001158576"/>
    </source>
</evidence>
<comment type="cofactor">
    <cofactor evidence="1">
        <name>heme b</name>
        <dbReference type="ChEBI" id="CHEBI:60344"/>
    </cofactor>
</comment>
<dbReference type="InterPro" id="IPR028058">
    <property type="entry name" value="Fis1_TPR_N"/>
</dbReference>
<evidence type="ECO:0000256" key="1">
    <source>
        <dbReference type="ARBA" id="ARBA00001970"/>
    </source>
</evidence>
<dbReference type="SMART" id="SM00665">
    <property type="entry name" value="B561"/>
    <property type="match status" value="1"/>
</dbReference>
<dbReference type="PANTHER" id="PTHR10106:SF0">
    <property type="entry name" value="LD36721P"/>
    <property type="match status" value="1"/>
</dbReference>
<keyword evidence="5 11" id="KW-0812">Transmembrane</keyword>
<reference evidence="13 14" key="1">
    <citation type="submission" date="2021-04" db="EMBL/GenBank/DDBJ databases">
        <authorList>
            <person name="Bliznina A."/>
        </authorList>
    </citation>
    <scope>NUCLEOTIDE SEQUENCE [LARGE SCALE GENOMIC DNA]</scope>
</reference>
<dbReference type="InterPro" id="IPR043205">
    <property type="entry name" value="CYB561/CYBRD1-like"/>
</dbReference>
<dbReference type="Pfam" id="PF14852">
    <property type="entry name" value="Fis1_TPR_N"/>
    <property type="match status" value="1"/>
</dbReference>
<feature type="transmembrane region" description="Helical" evidence="11">
    <location>
        <begin position="287"/>
        <end position="308"/>
    </location>
</feature>
<evidence type="ECO:0000256" key="5">
    <source>
        <dbReference type="ARBA" id="ARBA00022692"/>
    </source>
</evidence>
<evidence type="ECO:0000256" key="4">
    <source>
        <dbReference type="ARBA" id="ARBA00022617"/>
    </source>
</evidence>
<protein>
    <submittedName>
        <fullName evidence="13">Oidioi.mRNA.OKI2018_I69.chr1.g3246.t1.cds</fullName>
    </submittedName>
</protein>
<dbReference type="PROSITE" id="PS50939">
    <property type="entry name" value="CYTOCHROME_B561"/>
    <property type="match status" value="1"/>
</dbReference>
<dbReference type="SUPFAM" id="SSF48452">
    <property type="entry name" value="TPR-like"/>
    <property type="match status" value="1"/>
</dbReference>
<feature type="transmembrane region" description="Helical" evidence="11">
    <location>
        <begin position="215"/>
        <end position="236"/>
    </location>
</feature>
<feature type="transmembrane region" description="Helical" evidence="11">
    <location>
        <begin position="141"/>
        <end position="167"/>
    </location>
</feature>
<evidence type="ECO:0000256" key="11">
    <source>
        <dbReference type="SAM" id="Phobius"/>
    </source>
</evidence>
<dbReference type="Pfam" id="PF03188">
    <property type="entry name" value="Cytochrom_B561"/>
    <property type="match status" value="1"/>
</dbReference>
<keyword evidence="7" id="KW-0249">Electron transport</keyword>
<feature type="transmembrane region" description="Helical" evidence="11">
    <location>
        <begin position="108"/>
        <end position="129"/>
    </location>
</feature>
<sequence>MEQFVPLTFNEKSIAGLRENYNLSIGQFQASNSVNKEAFYQTKFQLAHALILSENLDDINEGIDFLKQLIREHENMTANRDYAYFIAIGLLRQKKYEECMPSTKVPKVLSSTHILLALGSLGLCIAWVIKNYSGFTLDNGTYHFLLMTLFIIFTSVGATSFRVFTFVSRPVAKLIHAACLTAAFIIASVGLWTIFKFHNDKDIPNMYTLHSWLGLTFVILFGLQLMGGLFSFLFPLVSPAFRTKILPVHRASGIILLAGIAGIAMVGINEKLVFEVGKYKLKDAFGIIPNVFGLILFLFACVGTFILARPEYKREENRRQGLEMQ</sequence>
<evidence type="ECO:0000256" key="3">
    <source>
        <dbReference type="ARBA" id="ARBA00022448"/>
    </source>
</evidence>
<evidence type="ECO:0000256" key="2">
    <source>
        <dbReference type="ARBA" id="ARBA00004141"/>
    </source>
</evidence>
<keyword evidence="8 11" id="KW-1133">Transmembrane helix</keyword>
<feature type="transmembrane region" description="Helical" evidence="11">
    <location>
        <begin position="248"/>
        <end position="267"/>
    </location>
</feature>
<proteinExistence type="predicted"/>
<accession>A0ABN7T2Q9</accession>
<dbReference type="PANTHER" id="PTHR10106">
    <property type="entry name" value="CYTOCHROME B561-RELATED"/>
    <property type="match status" value="1"/>
</dbReference>
<dbReference type="Proteomes" id="UP001158576">
    <property type="component" value="Chromosome 1"/>
</dbReference>
<evidence type="ECO:0000313" key="13">
    <source>
        <dbReference type="EMBL" id="CAG5107289.1"/>
    </source>
</evidence>
<gene>
    <name evidence="13" type="ORF">OKIOD_LOCUS12011</name>
</gene>
<keyword evidence="14" id="KW-1185">Reference proteome</keyword>